<accession>A0AAW1S163</accession>
<feature type="transmembrane region" description="Helical" evidence="6">
    <location>
        <begin position="285"/>
        <end position="305"/>
    </location>
</feature>
<feature type="transmembrane region" description="Helical" evidence="6">
    <location>
        <begin position="149"/>
        <end position="172"/>
    </location>
</feature>
<evidence type="ECO:0000256" key="5">
    <source>
        <dbReference type="SAM" id="MobiDB-lite"/>
    </source>
</evidence>
<evidence type="ECO:0000313" key="8">
    <source>
        <dbReference type="Proteomes" id="UP001445335"/>
    </source>
</evidence>
<dbReference type="InterPro" id="IPR004776">
    <property type="entry name" value="Mem_transp_PIN-like"/>
</dbReference>
<comment type="subcellular location">
    <subcellularLocation>
        <location evidence="1">Membrane</location>
        <topology evidence="1">Multi-pass membrane protein</topology>
    </subcellularLocation>
</comment>
<dbReference type="GO" id="GO:0016020">
    <property type="term" value="C:membrane"/>
    <property type="evidence" value="ECO:0007669"/>
    <property type="project" value="UniProtKB-SubCell"/>
</dbReference>
<dbReference type="PANTHER" id="PTHR31419">
    <property type="entry name" value="PROTEIN PIN-LIKES 2"/>
    <property type="match status" value="1"/>
</dbReference>
<name>A0AAW1S163_9CHLO</name>
<feature type="transmembrane region" description="Helical" evidence="6">
    <location>
        <begin position="72"/>
        <end position="95"/>
    </location>
</feature>
<keyword evidence="8" id="KW-1185">Reference proteome</keyword>
<dbReference type="AlphaFoldDB" id="A0AAW1S163"/>
<keyword evidence="4 6" id="KW-0472">Membrane</keyword>
<dbReference type="Pfam" id="PF03547">
    <property type="entry name" value="Mem_trans"/>
    <property type="match status" value="1"/>
</dbReference>
<sequence>MTVPAWSLLVTSAIPVGKVFILCGAGVILAHVGILDARGRKTLSSINFYCFIPALTYTKLATAVDLHNIHQWWFLPVNVLLGITLGMAVGWLFTVVAKPPKHLRRHVLCAVALGNVGNLPMVLVAGLCSDAAGQLLPSQPDAVACAETGIAYVVFAMWVAGLFQFSVAFNLLRPPADPLLGEVTADASAVVSTGLFAARGWGVDKARVSAPDEPRDAILVRAQRSCARCIPGLVDGSDTPSSATGVGAPAERPGQPARLPAWSPVRAPAWRLLAGRLKRVKWSNYLNLPTTCAFFGLATGCTPWAKGLLVGAGAPLAPLMDCLRLLAAPMIPCMMLVLGAVLYKGPGTPRLPARLIAGVVALRLLLMPLCGMALVLGLLRMGWISPPDEIFLVVLLLAHSTPTAINMQTVATLHQNGEAEMSCLLFWQYVCSFITLPLLLALYLHIAAQ</sequence>
<evidence type="ECO:0000256" key="6">
    <source>
        <dbReference type="SAM" id="Phobius"/>
    </source>
</evidence>
<feature type="transmembrane region" description="Helical" evidence="6">
    <location>
        <begin position="325"/>
        <end position="343"/>
    </location>
</feature>
<dbReference type="Proteomes" id="UP001445335">
    <property type="component" value="Unassembled WGS sequence"/>
</dbReference>
<feature type="transmembrane region" description="Helical" evidence="6">
    <location>
        <begin position="107"/>
        <end position="129"/>
    </location>
</feature>
<reference evidence="7 8" key="1">
    <citation type="journal article" date="2024" name="Nat. Commun.">
        <title>Phylogenomics reveals the evolutionary origins of lichenization in chlorophyte algae.</title>
        <authorList>
            <person name="Puginier C."/>
            <person name="Libourel C."/>
            <person name="Otte J."/>
            <person name="Skaloud P."/>
            <person name="Haon M."/>
            <person name="Grisel S."/>
            <person name="Petersen M."/>
            <person name="Berrin J.G."/>
            <person name="Delaux P.M."/>
            <person name="Dal Grande F."/>
            <person name="Keller J."/>
        </authorList>
    </citation>
    <scope>NUCLEOTIDE SEQUENCE [LARGE SCALE GENOMIC DNA]</scope>
    <source>
        <strain evidence="7 8">SAG 245.80</strain>
    </source>
</reference>
<feature type="transmembrane region" description="Helical" evidence="6">
    <location>
        <begin position="46"/>
        <end position="66"/>
    </location>
</feature>
<comment type="caution">
    <text evidence="7">The sequence shown here is derived from an EMBL/GenBank/DDBJ whole genome shotgun (WGS) entry which is preliminary data.</text>
</comment>
<feature type="transmembrane region" description="Helical" evidence="6">
    <location>
        <begin position="355"/>
        <end position="378"/>
    </location>
</feature>
<evidence type="ECO:0000256" key="4">
    <source>
        <dbReference type="ARBA" id="ARBA00023136"/>
    </source>
</evidence>
<feature type="transmembrane region" description="Helical" evidence="6">
    <location>
        <begin position="6"/>
        <end position="34"/>
    </location>
</feature>
<feature type="transmembrane region" description="Helical" evidence="6">
    <location>
        <begin position="425"/>
        <end position="446"/>
    </location>
</feature>
<evidence type="ECO:0008006" key="9">
    <source>
        <dbReference type="Google" id="ProtNLM"/>
    </source>
</evidence>
<protein>
    <recommendedName>
        <fullName evidence="9">Auxin efflux carrier</fullName>
    </recommendedName>
</protein>
<dbReference type="EMBL" id="JALJOU010000014">
    <property type="protein sequence ID" value="KAK9839802.1"/>
    <property type="molecule type" value="Genomic_DNA"/>
</dbReference>
<evidence type="ECO:0000313" key="7">
    <source>
        <dbReference type="EMBL" id="KAK9839802.1"/>
    </source>
</evidence>
<keyword evidence="2 6" id="KW-0812">Transmembrane</keyword>
<keyword evidence="3 6" id="KW-1133">Transmembrane helix</keyword>
<organism evidence="7 8">
    <name type="scientific">Elliptochloris bilobata</name>
    <dbReference type="NCBI Taxonomy" id="381761"/>
    <lineage>
        <taxon>Eukaryota</taxon>
        <taxon>Viridiplantae</taxon>
        <taxon>Chlorophyta</taxon>
        <taxon>core chlorophytes</taxon>
        <taxon>Trebouxiophyceae</taxon>
        <taxon>Trebouxiophyceae incertae sedis</taxon>
        <taxon>Elliptochloris clade</taxon>
        <taxon>Elliptochloris</taxon>
    </lineage>
</organism>
<evidence type="ECO:0000256" key="3">
    <source>
        <dbReference type="ARBA" id="ARBA00022989"/>
    </source>
</evidence>
<dbReference type="PANTHER" id="PTHR31419:SF1">
    <property type="entry name" value="PROTEIN PIN-LIKES 6"/>
    <property type="match status" value="1"/>
</dbReference>
<dbReference type="GO" id="GO:0080162">
    <property type="term" value="P:endoplasmic reticulum to cytosol auxin transport"/>
    <property type="evidence" value="ECO:0007669"/>
    <property type="project" value="InterPro"/>
</dbReference>
<gene>
    <name evidence="7" type="ORF">WJX81_002851</name>
</gene>
<feature type="region of interest" description="Disordered" evidence="5">
    <location>
        <begin position="238"/>
        <end position="258"/>
    </location>
</feature>
<evidence type="ECO:0000256" key="2">
    <source>
        <dbReference type="ARBA" id="ARBA00022692"/>
    </source>
</evidence>
<dbReference type="InterPro" id="IPR039305">
    <property type="entry name" value="PILS2/6"/>
</dbReference>
<evidence type="ECO:0000256" key="1">
    <source>
        <dbReference type="ARBA" id="ARBA00004141"/>
    </source>
</evidence>
<proteinExistence type="predicted"/>